<comment type="pathway">
    <text evidence="11">Cell wall biogenesis; peptidoglycan biosynthesis.</text>
</comment>
<dbReference type="GO" id="GO:0009252">
    <property type="term" value="P:peptidoglycan biosynthetic process"/>
    <property type="evidence" value="ECO:0007669"/>
    <property type="project" value="UniProtKB-UniRule"/>
</dbReference>
<keyword evidence="10 11" id="KW-0961">Cell wall biogenesis/degradation</keyword>
<organism evidence="12 14">
    <name type="scientific">Tepidimonas ignava</name>
    <dbReference type="NCBI Taxonomy" id="114249"/>
    <lineage>
        <taxon>Bacteria</taxon>
        <taxon>Pseudomonadati</taxon>
        <taxon>Pseudomonadota</taxon>
        <taxon>Betaproteobacteria</taxon>
        <taxon>Burkholderiales</taxon>
        <taxon>Tepidimonas</taxon>
    </lineage>
</organism>
<comment type="subcellular location">
    <subcellularLocation>
        <location evidence="11">Cell inner membrane</location>
        <topology evidence="11">Multi-pass membrane protein</topology>
    </subcellularLocation>
    <subcellularLocation>
        <location evidence="1">Membrane</location>
        <topology evidence="1">Multi-pass membrane protein</topology>
    </subcellularLocation>
</comment>
<dbReference type="GO" id="GO:0071555">
    <property type="term" value="P:cell wall organization"/>
    <property type="evidence" value="ECO:0007669"/>
    <property type="project" value="UniProtKB-KW"/>
</dbReference>
<dbReference type="NCBIfam" id="TIGR02210">
    <property type="entry name" value="rodA_shape"/>
    <property type="match status" value="1"/>
</dbReference>
<dbReference type="PROSITE" id="PS00428">
    <property type="entry name" value="FTSW_RODA_SPOVE"/>
    <property type="match status" value="1"/>
</dbReference>
<sequence>MAVVIQKPPLWTRLAPWVRGFDGPFLLSVALLALLGQLVMLSVAFDIEGRVQDHLRNLLIGAVVMVVVAQVPPQRLQALAVPAYVVGVLLLVAVELVGVTRKGAQRWLDLGVITLQPSELMKIAMPLMLAWWFQRREGRLRALDFAVAAGLLALPVGLIMLQPDLGTALLVLASGLFVIYFAGLSWALIVPPLLLGALGVGVLVVMEPQWCAPGVDWVVLHEYQRQRVCTLLDPTRDPLGKGFHILQGLIAIGSGGVWGKGFMQGTQTHLDFVPERSTDFIFAALAEEFGLVGVLVLLTAYGVFIWRGLVLAMEASTLFGRLLAGALILVQFVYAFVNIGMVSGLLPVVGVPLPFVSYGGTAMVALGASLGLMLSVGRHKRLVPT</sequence>
<comment type="similarity">
    <text evidence="11">Belongs to the SEDS family. MrdB/RodA subfamily.</text>
</comment>
<dbReference type="EMBL" id="SMAH01000009">
    <property type="protein sequence ID" value="TCS97454.1"/>
    <property type="molecule type" value="Genomic_DNA"/>
</dbReference>
<keyword evidence="9 11" id="KW-0472">Membrane</keyword>
<evidence type="ECO:0000256" key="2">
    <source>
        <dbReference type="ARBA" id="ARBA00022475"/>
    </source>
</evidence>
<dbReference type="GO" id="GO:0015648">
    <property type="term" value="F:lipid-linked peptidoglycan transporter activity"/>
    <property type="evidence" value="ECO:0007669"/>
    <property type="project" value="TreeGrafter"/>
</dbReference>
<evidence type="ECO:0000256" key="8">
    <source>
        <dbReference type="ARBA" id="ARBA00022989"/>
    </source>
</evidence>
<feature type="transmembrane region" description="Helical" evidence="11">
    <location>
        <begin position="25"/>
        <end position="45"/>
    </location>
</feature>
<dbReference type="UniPathway" id="UPA00219"/>
<comment type="catalytic activity">
    <reaction evidence="11">
        <text>[GlcNAc-(1-&gt;4)-Mur2Ac(oyl-L-Ala-gamma-D-Glu-L-Lys-D-Ala-D-Ala)](n)-di-trans,octa-cis-undecaprenyl diphosphate + beta-D-GlcNAc-(1-&gt;4)-Mur2Ac(oyl-L-Ala-gamma-D-Glu-L-Lys-D-Ala-D-Ala)-di-trans,octa-cis-undecaprenyl diphosphate = [GlcNAc-(1-&gt;4)-Mur2Ac(oyl-L-Ala-gamma-D-Glu-L-Lys-D-Ala-D-Ala)](n+1)-di-trans,octa-cis-undecaprenyl diphosphate + di-trans,octa-cis-undecaprenyl diphosphate + H(+)</text>
        <dbReference type="Rhea" id="RHEA:23708"/>
        <dbReference type="Rhea" id="RHEA-COMP:9602"/>
        <dbReference type="Rhea" id="RHEA-COMP:9603"/>
        <dbReference type="ChEBI" id="CHEBI:15378"/>
        <dbReference type="ChEBI" id="CHEBI:58405"/>
        <dbReference type="ChEBI" id="CHEBI:60033"/>
        <dbReference type="ChEBI" id="CHEBI:78435"/>
        <dbReference type="EC" id="2.4.99.28"/>
    </reaction>
</comment>
<keyword evidence="2 11" id="KW-1003">Cell membrane</keyword>
<dbReference type="GO" id="GO:0032153">
    <property type="term" value="C:cell division site"/>
    <property type="evidence" value="ECO:0007669"/>
    <property type="project" value="TreeGrafter"/>
</dbReference>
<dbReference type="EC" id="2.4.99.28" evidence="11"/>
<evidence type="ECO:0000256" key="5">
    <source>
        <dbReference type="ARBA" id="ARBA00022692"/>
    </source>
</evidence>
<dbReference type="InterPro" id="IPR018365">
    <property type="entry name" value="Cell_cycle_FtsW-rel_CS"/>
</dbReference>
<accession>A0A4R3LGA2</accession>
<reference evidence="12 14" key="1">
    <citation type="submission" date="2019-03" db="EMBL/GenBank/DDBJ databases">
        <title>Genomic Encyclopedia of Type Strains, Phase IV (KMG-IV): sequencing the most valuable type-strain genomes for metagenomic binning, comparative biology and taxonomic classification.</title>
        <authorList>
            <person name="Goeker M."/>
        </authorList>
    </citation>
    <scope>NUCLEOTIDE SEQUENCE [LARGE SCALE GENOMIC DNA]</scope>
    <source>
        <strain evidence="12 14">DSM 12034</strain>
    </source>
</reference>
<feature type="transmembrane region" description="Helical" evidence="11">
    <location>
        <begin position="79"/>
        <end position="98"/>
    </location>
</feature>
<feature type="transmembrane region" description="Helical" evidence="11">
    <location>
        <begin position="145"/>
        <end position="161"/>
    </location>
</feature>
<keyword evidence="7 11" id="KW-0573">Peptidoglycan synthesis</keyword>
<feature type="transmembrane region" description="Helical" evidence="11">
    <location>
        <begin position="168"/>
        <end position="189"/>
    </location>
</feature>
<comment type="function">
    <text evidence="11">Peptidoglycan polymerase that is essential for cell wall elongation.</text>
</comment>
<evidence type="ECO:0000313" key="12">
    <source>
        <dbReference type="EMBL" id="TCS97454.1"/>
    </source>
</evidence>
<dbReference type="InterPro" id="IPR001182">
    <property type="entry name" value="FtsW/RodA"/>
</dbReference>
<dbReference type="Proteomes" id="UP000315577">
    <property type="component" value="Unassembled WGS sequence"/>
</dbReference>
<feature type="transmembrane region" description="Helical" evidence="11">
    <location>
        <begin position="357"/>
        <end position="376"/>
    </location>
</feature>
<protein>
    <recommendedName>
        <fullName evidence="11">Peptidoglycan glycosyltransferase MrdB</fullName>
        <shortName evidence="11">PGT</shortName>
        <ecNumber evidence="11">2.4.99.28</ecNumber>
    </recommendedName>
    <alternativeName>
        <fullName evidence="11">Cell elongation protein RodA</fullName>
    </alternativeName>
    <alternativeName>
        <fullName evidence="11">Cell wall polymerase</fullName>
    </alternativeName>
    <alternativeName>
        <fullName evidence="11">Peptidoglycan polymerase</fullName>
        <shortName evidence="11">PG polymerase</shortName>
    </alternativeName>
</protein>
<keyword evidence="3 11" id="KW-0328">Glycosyltransferase</keyword>
<feature type="transmembrane region" description="Helical" evidence="11">
    <location>
        <begin position="57"/>
        <end position="73"/>
    </location>
</feature>
<dbReference type="Pfam" id="PF01098">
    <property type="entry name" value="FTSW_RODA_SPOVE"/>
    <property type="match status" value="1"/>
</dbReference>
<feature type="transmembrane region" description="Helical" evidence="11">
    <location>
        <begin position="318"/>
        <end position="337"/>
    </location>
</feature>
<dbReference type="GO" id="GO:0008360">
    <property type="term" value="P:regulation of cell shape"/>
    <property type="evidence" value="ECO:0007669"/>
    <property type="project" value="UniProtKB-KW"/>
</dbReference>
<dbReference type="AlphaFoldDB" id="A0A4R3LGA2"/>
<gene>
    <name evidence="11 13" type="primary">mrdB</name>
    <name evidence="11" type="synonym">rodA</name>
    <name evidence="12" type="ORF">EDC36_10955</name>
    <name evidence="13" type="ORF">Tigna_01321</name>
</gene>
<reference evidence="13 15" key="2">
    <citation type="submission" date="2019-07" db="EMBL/GenBank/DDBJ databases">
        <title>Tepidimonas ignava SPS-1037 draft genome.</title>
        <authorList>
            <person name="Da Costa M.S."/>
            <person name="Froufe H.J.C."/>
            <person name="Egas C."/>
            <person name="Albuquerque L."/>
        </authorList>
    </citation>
    <scope>NUCLEOTIDE SEQUENCE [LARGE SCALE GENOMIC DNA]</scope>
    <source>
        <strain evidence="13 15">SPS-1037</strain>
    </source>
</reference>
<evidence type="ECO:0000256" key="1">
    <source>
        <dbReference type="ARBA" id="ARBA00004141"/>
    </source>
</evidence>
<evidence type="ECO:0000256" key="11">
    <source>
        <dbReference type="HAMAP-Rule" id="MF_02079"/>
    </source>
</evidence>
<evidence type="ECO:0000313" key="14">
    <source>
        <dbReference type="Proteomes" id="UP000295536"/>
    </source>
</evidence>
<keyword evidence="5 11" id="KW-0812">Transmembrane</keyword>
<dbReference type="HAMAP" id="MF_02079">
    <property type="entry name" value="PGT_RodA"/>
    <property type="match status" value="1"/>
</dbReference>
<keyword evidence="8 11" id="KW-1133">Transmembrane helix</keyword>
<name>A0A4R3LGA2_9BURK</name>
<dbReference type="OrthoDB" id="9768187at2"/>
<keyword evidence="11" id="KW-0997">Cell inner membrane</keyword>
<dbReference type="PANTHER" id="PTHR30474:SF1">
    <property type="entry name" value="PEPTIDOGLYCAN GLYCOSYLTRANSFERASE MRDB"/>
    <property type="match status" value="1"/>
</dbReference>
<comment type="caution">
    <text evidence="12">The sequence shown here is derived from an EMBL/GenBank/DDBJ whole genome shotgun (WGS) entry which is preliminary data.</text>
</comment>
<evidence type="ECO:0000313" key="15">
    <source>
        <dbReference type="Proteomes" id="UP000315577"/>
    </source>
</evidence>
<dbReference type="InterPro" id="IPR011923">
    <property type="entry name" value="RodA/MrdB"/>
</dbReference>
<proteinExistence type="inferred from homology"/>
<evidence type="ECO:0000256" key="7">
    <source>
        <dbReference type="ARBA" id="ARBA00022984"/>
    </source>
</evidence>
<feature type="transmembrane region" description="Helical" evidence="11">
    <location>
        <begin position="280"/>
        <end position="306"/>
    </location>
</feature>
<dbReference type="EMBL" id="VJNC01000007">
    <property type="protein sequence ID" value="TSE22153.1"/>
    <property type="molecule type" value="Genomic_DNA"/>
</dbReference>
<keyword evidence="6 11" id="KW-0133">Cell shape</keyword>
<dbReference type="Proteomes" id="UP000295536">
    <property type="component" value="Unassembled WGS sequence"/>
</dbReference>
<dbReference type="RefSeq" id="WP_132962762.1">
    <property type="nucleotide sequence ID" value="NZ_JBKBMZ010000019.1"/>
</dbReference>
<keyword evidence="4 11" id="KW-0808">Transferase</keyword>
<evidence type="ECO:0000256" key="9">
    <source>
        <dbReference type="ARBA" id="ARBA00023136"/>
    </source>
</evidence>
<feature type="transmembrane region" description="Helical" evidence="11">
    <location>
        <begin position="110"/>
        <end position="133"/>
    </location>
</feature>
<evidence type="ECO:0000313" key="13">
    <source>
        <dbReference type="EMBL" id="TSE22153.1"/>
    </source>
</evidence>
<evidence type="ECO:0000256" key="10">
    <source>
        <dbReference type="ARBA" id="ARBA00023316"/>
    </source>
</evidence>
<dbReference type="PANTHER" id="PTHR30474">
    <property type="entry name" value="CELL CYCLE PROTEIN"/>
    <property type="match status" value="1"/>
</dbReference>
<dbReference type="GO" id="GO:0008955">
    <property type="term" value="F:peptidoglycan glycosyltransferase activity"/>
    <property type="evidence" value="ECO:0007669"/>
    <property type="project" value="UniProtKB-UniRule"/>
</dbReference>
<dbReference type="GO" id="GO:0005886">
    <property type="term" value="C:plasma membrane"/>
    <property type="evidence" value="ECO:0007669"/>
    <property type="project" value="UniProtKB-SubCell"/>
</dbReference>
<keyword evidence="15" id="KW-1185">Reference proteome</keyword>
<evidence type="ECO:0000256" key="4">
    <source>
        <dbReference type="ARBA" id="ARBA00022679"/>
    </source>
</evidence>
<evidence type="ECO:0000256" key="6">
    <source>
        <dbReference type="ARBA" id="ARBA00022960"/>
    </source>
</evidence>
<dbReference type="GO" id="GO:0051301">
    <property type="term" value="P:cell division"/>
    <property type="evidence" value="ECO:0007669"/>
    <property type="project" value="InterPro"/>
</dbReference>
<evidence type="ECO:0000256" key="3">
    <source>
        <dbReference type="ARBA" id="ARBA00022676"/>
    </source>
</evidence>